<gene>
    <name evidence="10" type="ORF">METZ01_LOCUS188285</name>
</gene>
<protein>
    <recommendedName>
        <fullName evidence="8">7-cyano-7-deazaguanine synthase</fullName>
        <ecNumber evidence="8">6.3.4.20</ecNumber>
    </recommendedName>
</protein>
<dbReference type="HAMAP" id="MF_01633">
    <property type="entry name" value="QueC"/>
    <property type="match status" value="1"/>
</dbReference>
<dbReference type="GO" id="GO:0016874">
    <property type="term" value="F:ligase activity"/>
    <property type="evidence" value="ECO:0007669"/>
    <property type="project" value="UniProtKB-KW"/>
</dbReference>
<dbReference type="GO" id="GO:0005524">
    <property type="term" value="F:ATP binding"/>
    <property type="evidence" value="ECO:0007669"/>
    <property type="project" value="UniProtKB-KW"/>
</dbReference>
<evidence type="ECO:0000256" key="6">
    <source>
        <dbReference type="ARBA" id="ARBA00022840"/>
    </source>
</evidence>
<evidence type="ECO:0000256" key="7">
    <source>
        <dbReference type="ARBA" id="ARBA00037993"/>
    </source>
</evidence>
<comment type="catalytic activity">
    <reaction evidence="9">
        <text>7-carboxy-7-carbaguanine + NH4(+) + 2 ATP = 7-cyano-7-carbaguanine + 2 AMP + 2 diphosphate + 2 H(+)</text>
        <dbReference type="Rhea" id="RHEA:27982"/>
        <dbReference type="ChEBI" id="CHEBI:15378"/>
        <dbReference type="ChEBI" id="CHEBI:28938"/>
        <dbReference type="ChEBI" id="CHEBI:30616"/>
        <dbReference type="ChEBI" id="CHEBI:33019"/>
        <dbReference type="ChEBI" id="CHEBI:45075"/>
        <dbReference type="ChEBI" id="CHEBI:61036"/>
        <dbReference type="ChEBI" id="CHEBI:456215"/>
        <dbReference type="EC" id="6.3.4.20"/>
    </reaction>
</comment>
<dbReference type="PIRSF" id="PIRSF006293">
    <property type="entry name" value="ExsB"/>
    <property type="match status" value="1"/>
</dbReference>
<comment type="similarity">
    <text evidence="7">Belongs to the QueC family.</text>
</comment>
<dbReference type="PANTHER" id="PTHR42914:SF1">
    <property type="entry name" value="7-CYANO-7-DEAZAGUANINE SYNTHASE"/>
    <property type="match status" value="1"/>
</dbReference>
<keyword evidence="4" id="KW-0547">Nucleotide-binding</keyword>
<dbReference type="CDD" id="cd01995">
    <property type="entry name" value="QueC-like"/>
    <property type="match status" value="1"/>
</dbReference>
<evidence type="ECO:0000256" key="5">
    <source>
        <dbReference type="ARBA" id="ARBA00022833"/>
    </source>
</evidence>
<evidence type="ECO:0000256" key="2">
    <source>
        <dbReference type="ARBA" id="ARBA00022598"/>
    </source>
</evidence>
<evidence type="ECO:0000256" key="3">
    <source>
        <dbReference type="ARBA" id="ARBA00022723"/>
    </source>
</evidence>
<keyword evidence="6" id="KW-0067">ATP-binding</keyword>
<organism evidence="10">
    <name type="scientific">marine metagenome</name>
    <dbReference type="NCBI Taxonomy" id="408172"/>
    <lineage>
        <taxon>unclassified sequences</taxon>
        <taxon>metagenomes</taxon>
        <taxon>ecological metagenomes</taxon>
    </lineage>
</organism>
<keyword evidence="2" id="KW-0436">Ligase</keyword>
<sequence length="229" mass="24915">MTKAVVLLSGGMDSATALAVAKAEGCDCYALSVDYGQRHKYELTAAKMVAEDLGVIEHKIIALDLSNFGGSALTDQSLSIPVEETIGIPITYVPARNTIFFSLALAWSETIEAESIYSGINAIDYSGYPDCRPEYIAALQDLFDLATKKTVEGHKIHLETPLIGLTKTEIISLGRGKGVDFSKTVSCYQTDEGGRSCGICDSCRLRIKAFKDLQIEDTIEYIKRNSIIK</sequence>
<dbReference type="AlphaFoldDB" id="A0A382DCP4"/>
<dbReference type="GO" id="GO:0046872">
    <property type="term" value="F:metal ion binding"/>
    <property type="evidence" value="ECO:0007669"/>
    <property type="project" value="UniProtKB-KW"/>
</dbReference>
<dbReference type="SUPFAM" id="SSF52402">
    <property type="entry name" value="Adenine nucleotide alpha hydrolases-like"/>
    <property type="match status" value="1"/>
</dbReference>
<evidence type="ECO:0000256" key="1">
    <source>
        <dbReference type="ARBA" id="ARBA00005061"/>
    </source>
</evidence>
<evidence type="ECO:0000313" key="10">
    <source>
        <dbReference type="EMBL" id="SVB35431.1"/>
    </source>
</evidence>
<name>A0A382DCP4_9ZZZZ</name>
<evidence type="ECO:0000256" key="8">
    <source>
        <dbReference type="ARBA" id="ARBA00039149"/>
    </source>
</evidence>
<dbReference type="PANTHER" id="PTHR42914">
    <property type="entry name" value="7-CYANO-7-DEAZAGUANINE SYNTHASE"/>
    <property type="match status" value="1"/>
</dbReference>
<keyword evidence="5" id="KW-0862">Zinc</keyword>
<dbReference type="EMBL" id="UINC01038428">
    <property type="protein sequence ID" value="SVB35431.1"/>
    <property type="molecule type" value="Genomic_DNA"/>
</dbReference>
<keyword evidence="3" id="KW-0479">Metal-binding</keyword>
<proteinExistence type="inferred from homology"/>
<comment type="pathway">
    <text evidence="1">Purine metabolism; 7-cyano-7-deazaguanine biosynthesis.</text>
</comment>
<evidence type="ECO:0000256" key="4">
    <source>
        <dbReference type="ARBA" id="ARBA00022741"/>
    </source>
</evidence>
<dbReference type="Gene3D" id="3.40.50.620">
    <property type="entry name" value="HUPs"/>
    <property type="match status" value="1"/>
</dbReference>
<evidence type="ECO:0000256" key="9">
    <source>
        <dbReference type="ARBA" id="ARBA00047890"/>
    </source>
</evidence>
<dbReference type="InterPro" id="IPR018317">
    <property type="entry name" value="QueC"/>
</dbReference>
<dbReference type="NCBIfam" id="TIGR00364">
    <property type="entry name" value="7-cyano-7-deazaguanine synthase QueC"/>
    <property type="match status" value="1"/>
</dbReference>
<dbReference type="EC" id="6.3.4.20" evidence="8"/>
<dbReference type="Pfam" id="PF06508">
    <property type="entry name" value="QueC"/>
    <property type="match status" value="1"/>
</dbReference>
<accession>A0A382DCP4</accession>
<dbReference type="InterPro" id="IPR014729">
    <property type="entry name" value="Rossmann-like_a/b/a_fold"/>
</dbReference>
<reference evidence="10" key="1">
    <citation type="submission" date="2018-05" db="EMBL/GenBank/DDBJ databases">
        <authorList>
            <person name="Lanie J.A."/>
            <person name="Ng W.-L."/>
            <person name="Kazmierczak K.M."/>
            <person name="Andrzejewski T.M."/>
            <person name="Davidsen T.M."/>
            <person name="Wayne K.J."/>
            <person name="Tettelin H."/>
            <person name="Glass J.I."/>
            <person name="Rusch D."/>
            <person name="Podicherti R."/>
            <person name="Tsui H.-C.T."/>
            <person name="Winkler M.E."/>
        </authorList>
    </citation>
    <scope>NUCLEOTIDE SEQUENCE</scope>
</reference>